<keyword evidence="2" id="KW-0472">Membrane</keyword>
<sequence length="241" mass="24069">MTADSSRPEELETVLDPHTWDLDAPPGLAARAVDGVRAHRRARRRAVVAAGSALALGVVAGGALVLDHGPGGGDRAPAASPASRHGTSGPPDVDLDGWSFTPPAGCTAIGGQSSMVAAVGPGGIDTSGDPLAPDELRARLTGFSYSCAGGVLTVSRIDPDPVPGPSDGSGRASVTRMLAAVLTDPSHPDAALADLRTHVTSPGNAVRASVPDPTWGVLVVHVAGGDTALVDPLVDGLHPAR</sequence>
<protein>
    <submittedName>
        <fullName evidence="3">Uncharacterized protein</fullName>
    </submittedName>
</protein>
<proteinExistence type="predicted"/>
<gene>
    <name evidence="3" type="ORF">JQN70_19515</name>
</gene>
<reference evidence="3" key="1">
    <citation type="submission" date="2021-02" db="EMBL/GenBank/DDBJ databases">
        <title>Phycicoccus sp. MQZ13P-5T, whole genome shotgun sequence.</title>
        <authorList>
            <person name="Tuo L."/>
        </authorList>
    </citation>
    <scope>NUCLEOTIDE SEQUENCE</scope>
    <source>
        <strain evidence="3">MQZ13P-5</strain>
    </source>
</reference>
<keyword evidence="4" id="KW-1185">Reference proteome</keyword>
<feature type="transmembrane region" description="Helical" evidence="2">
    <location>
        <begin position="46"/>
        <end position="66"/>
    </location>
</feature>
<evidence type="ECO:0000313" key="4">
    <source>
        <dbReference type="Proteomes" id="UP001430172"/>
    </source>
</evidence>
<evidence type="ECO:0000313" key="3">
    <source>
        <dbReference type="EMBL" id="MBM6402587.1"/>
    </source>
</evidence>
<evidence type="ECO:0000256" key="2">
    <source>
        <dbReference type="SAM" id="Phobius"/>
    </source>
</evidence>
<organism evidence="3 4">
    <name type="scientific">Phycicoccus sonneratiae</name>
    <dbReference type="NCBI Taxonomy" id="2807628"/>
    <lineage>
        <taxon>Bacteria</taxon>
        <taxon>Bacillati</taxon>
        <taxon>Actinomycetota</taxon>
        <taxon>Actinomycetes</taxon>
        <taxon>Micrococcales</taxon>
        <taxon>Intrasporangiaceae</taxon>
        <taxon>Phycicoccus</taxon>
    </lineage>
</organism>
<name>A0ABS2CRT0_9MICO</name>
<accession>A0ABS2CRT0</accession>
<evidence type="ECO:0000256" key="1">
    <source>
        <dbReference type="SAM" id="MobiDB-lite"/>
    </source>
</evidence>
<dbReference type="EMBL" id="JAFDVD010000028">
    <property type="protein sequence ID" value="MBM6402587.1"/>
    <property type="molecule type" value="Genomic_DNA"/>
</dbReference>
<dbReference type="Proteomes" id="UP001430172">
    <property type="component" value="Unassembled WGS sequence"/>
</dbReference>
<dbReference type="RefSeq" id="WP_204133058.1">
    <property type="nucleotide sequence ID" value="NZ_JAFDVD010000028.1"/>
</dbReference>
<feature type="region of interest" description="Disordered" evidence="1">
    <location>
        <begin position="70"/>
        <end position="96"/>
    </location>
</feature>
<keyword evidence="2" id="KW-0812">Transmembrane</keyword>
<comment type="caution">
    <text evidence="3">The sequence shown here is derived from an EMBL/GenBank/DDBJ whole genome shotgun (WGS) entry which is preliminary data.</text>
</comment>
<keyword evidence="2" id="KW-1133">Transmembrane helix</keyword>